<comment type="catalytic activity">
    <reaction evidence="6">
        <text>7,8-dihydroneopterin 3'-triphosphate + H2O = 6-carboxy-5,6,7,8-tetrahydropterin + triphosphate + acetaldehyde + 2 H(+)</text>
        <dbReference type="Rhea" id="RHEA:27966"/>
        <dbReference type="ChEBI" id="CHEBI:15343"/>
        <dbReference type="ChEBI" id="CHEBI:15377"/>
        <dbReference type="ChEBI" id="CHEBI:15378"/>
        <dbReference type="ChEBI" id="CHEBI:18036"/>
        <dbReference type="ChEBI" id="CHEBI:58462"/>
        <dbReference type="ChEBI" id="CHEBI:61032"/>
        <dbReference type="EC" id="4.1.2.50"/>
    </reaction>
</comment>
<dbReference type="Proteomes" id="UP000193564">
    <property type="component" value="Unassembled WGS sequence"/>
</dbReference>
<comment type="pathway">
    <text evidence="1">Purine metabolism; 7-cyano-7-deazaguanine biosynthesis.</text>
</comment>
<sequence length="91" mass="10145">MKSIKALLEMQFDHTVLVAQDDPLREEFERLASLGAANLRVMEDTSLEGSARWIHDAVTPIVEVETSGRVRISRIEVRESAKNTVLLSLGP</sequence>
<evidence type="ECO:0000256" key="1">
    <source>
        <dbReference type="ARBA" id="ARBA00005061"/>
    </source>
</evidence>
<dbReference type="EC" id="4.1.2.50" evidence="3"/>
<dbReference type="InterPro" id="IPR007115">
    <property type="entry name" value="6-PTP_synth/QueD"/>
</dbReference>
<evidence type="ECO:0000256" key="4">
    <source>
        <dbReference type="ARBA" id="ARBA00018141"/>
    </source>
</evidence>
<protein>
    <recommendedName>
        <fullName evidence="4">6-carboxy-5,6,7,8-tetrahydropterin synthase</fullName>
        <ecNumber evidence="3">4.1.2.50</ecNumber>
    </recommendedName>
    <alternativeName>
        <fullName evidence="5">Queuosine biosynthesis protein QueD</fullName>
    </alternativeName>
</protein>
<dbReference type="UniPathway" id="UPA00391"/>
<evidence type="ECO:0000313" key="8">
    <source>
        <dbReference type="Proteomes" id="UP000193564"/>
    </source>
</evidence>
<comment type="similarity">
    <text evidence="2">Belongs to the PTPS family. QueD subfamily.</text>
</comment>
<dbReference type="AlphaFoldDB" id="A0A1X1T2S7"/>
<keyword evidence="8" id="KW-1185">Reference proteome</keyword>
<gene>
    <name evidence="7" type="ORF">AWC01_14020</name>
</gene>
<evidence type="ECO:0000256" key="6">
    <source>
        <dbReference type="ARBA" id="ARBA00048807"/>
    </source>
</evidence>
<dbReference type="EMBL" id="LQOS01000040">
    <property type="protein sequence ID" value="ORV38671.1"/>
    <property type="molecule type" value="Genomic_DNA"/>
</dbReference>
<dbReference type="SUPFAM" id="SSF55620">
    <property type="entry name" value="Tetrahydrobiopterin biosynthesis enzymes-like"/>
    <property type="match status" value="1"/>
</dbReference>
<reference evidence="7 8" key="1">
    <citation type="submission" date="2016-01" db="EMBL/GenBank/DDBJ databases">
        <title>The new phylogeny of the genus Mycobacterium.</title>
        <authorList>
            <person name="Tarcisio F."/>
            <person name="Conor M."/>
            <person name="Antonella G."/>
            <person name="Elisabetta G."/>
            <person name="Giulia F.S."/>
            <person name="Sara T."/>
            <person name="Anna F."/>
            <person name="Clotilde B."/>
            <person name="Roberto B."/>
            <person name="Veronica D.S."/>
            <person name="Fabio R."/>
            <person name="Monica P."/>
            <person name="Olivier J."/>
            <person name="Enrico T."/>
            <person name="Nicola S."/>
        </authorList>
    </citation>
    <scope>NUCLEOTIDE SEQUENCE [LARGE SCALE GENOMIC DNA]</scope>
    <source>
        <strain evidence="7 8">DSM 44339</strain>
    </source>
</reference>
<dbReference type="STRING" id="126673.AWC01_14020"/>
<organism evidence="7 8">
    <name type="scientific">Mycolicibacterium doricum</name>
    <dbReference type="NCBI Taxonomy" id="126673"/>
    <lineage>
        <taxon>Bacteria</taxon>
        <taxon>Bacillati</taxon>
        <taxon>Actinomycetota</taxon>
        <taxon>Actinomycetes</taxon>
        <taxon>Mycobacteriales</taxon>
        <taxon>Mycobacteriaceae</taxon>
        <taxon>Mycolicibacterium</taxon>
    </lineage>
</organism>
<comment type="caution">
    <text evidence="7">The sequence shown here is derived from an EMBL/GenBank/DDBJ whole genome shotgun (WGS) entry which is preliminary data.</text>
</comment>
<evidence type="ECO:0000256" key="3">
    <source>
        <dbReference type="ARBA" id="ARBA00012982"/>
    </source>
</evidence>
<evidence type="ECO:0000313" key="7">
    <source>
        <dbReference type="EMBL" id="ORV38671.1"/>
    </source>
</evidence>
<dbReference type="Pfam" id="PF01242">
    <property type="entry name" value="PTPS"/>
    <property type="match status" value="1"/>
</dbReference>
<accession>A0A1X1T2S7</accession>
<evidence type="ECO:0000256" key="5">
    <source>
        <dbReference type="ARBA" id="ARBA00031449"/>
    </source>
</evidence>
<evidence type="ECO:0000256" key="2">
    <source>
        <dbReference type="ARBA" id="ARBA00008900"/>
    </source>
</evidence>
<dbReference type="GO" id="GO:0070497">
    <property type="term" value="F:6-carboxytetrahydropterin synthase activity"/>
    <property type="evidence" value="ECO:0007669"/>
    <property type="project" value="UniProtKB-EC"/>
</dbReference>
<proteinExistence type="inferred from homology"/>
<name>A0A1X1T2S7_9MYCO</name>
<dbReference type="InterPro" id="IPR038418">
    <property type="entry name" value="6-PTP_synth/QueD_sf"/>
</dbReference>
<dbReference type="Gene3D" id="3.30.479.10">
    <property type="entry name" value="6-pyruvoyl tetrahydropterin synthase/QueD"/>
    <property type="match status" value="1"/>
</dbReference>